<evidence type="ECO:0000256" key="1">
    <source>
        <dbReference type="SAM" id="MobiDB-lite"/>
    </source>
</evidence>
<sequence length="289" mass="32181">MLTILSGNSDTSTVVSHRLMPPMYASQVRILPYSVHRRTVCLRAELRGCISEVCLAEQCVSELSFGGVFLRVSVHPSIVCLAEQCVSELSFGGVFLRVSVHPSIVCIVEQCVSELSFGGVFLRVSVHPSIVRIVEQCVSELSFGGVFLRVIAHSSIMCIVERFPFELSFGGVFLRQQKQQQTPKRHPTVKSFRPSGRALFAMKCPILRRERVSCGQHNEPTASYYPFGLYALSSNYTNGLGIGKVELEDMNLHLREGRVENHLRKNTPSSPNRYSNLDLPVLGSRAQHD</sequence>
<dbReference type="PROSITE" id="PS50022">
    <property type="entry name" value="FA58C_3"/>
    <property type="match status" value="1"/>
</dbReference>
<dbReference type="EMBL" id="OA564885">
    <property type="protein sequence ID" value="CAD7195781.1"/>
    <property type="molecule type" value="Genomic_DNA"/>
</dbReference>
<proteinExistence type="predicted"/>
<dbReference type="SUPFAM" id="SSF49785">
    <property type="entry name" value="Galactose-binding domain-like"/>
    <property type="match status" value="1"/>
</dbReference>
<feature type="domain" description="F5/8 type C" evidence="2">
    <location>
        <begin position="1"/>
        <end position="49"/>
    </location>
</feature>
<dbReference type="InterPro" id="IPR008979">
    <property type="entry name" value="Galactose-bd-like_sf"/>
</dbReference>
<organism evidence="3">
    <name type="scientific">Timema douglasi</name>
    <name type="common">Walking stick</name>
    <dbReference type="NCBI Taxonomy" id="61478"/>
    <lineage>
        <taxon>Eukaryota</taxon>
        <taxon>Metazoa</taxon>
        <taxon>Ecdysozoa</taxon>
        <taxon>Arthropoda</taxon>
        <taxon>Hexapoda</taxon>
        <taxon>Insecta</taxon>
        <taxon>Pterygota</taxon>
        <taxon>Neoptera</taxon>
        <taxon>Polyneoptera</taxon>
        <taxon>Phasmatodea</taxon>
        <taxon>Timematodea</taxon>
        <taxon>Timematoidea</taxon>
        <taxon>Timematidae</taxon>
        <taxon>Timema</taxon>
    </lineage>
</organism>
<feature type="compositionally biased region" description="Polar residues" evidence="1">
    <location>
        <begin position="266"/>
        <end position="275"/>
    </location>
</feature>
<accession>A0A7R8Z4K7</accession>
<protein>
    <recommendedName>
        <fullName evidence="2">F5/8 type C domain-containing protein</fullName>
    </recommendedName>
</protein>
<feature type="region of interest" description="Disordered" evidence="1">
    <location>
        <begin position="259"/>
        <end position="289"/>
    </location>
</feature>
<dbReference type="Gene3D" id="2.60.120.260">
    <property type="entry name" value="Galactose-binding domain-like"/>
    <property type="match status" value="1"/>
</dbReference>
<reference evidence="3" key="1">
    <citation type="submission" date="2020-11" db="EMBL/GenBank/DDBJ databases">
        <authorList>
            <person name="Tran Van P."/>
        </authorList>
    </citation>
    <scope>NUCLEOTIDE SEQUENCE</scope>
</reference>
<gene>
    <name evidence="3" type="ORF">TDIB3V08_LOCUS2155</name>
</gene>
<dbReference type="AlphaFoldDB" id="A0A7R8Z4K7"/>
<dbReference type="InterPro" id="IPR000421">
    <property type="entry name" value="FA58C"/>
</dbReference>
<dbReference type="PROSITE" id="PS01286">
    <property type="entry name" value="FA58C_2"/>
    <property type="match status" value="1"/>
</dbReference>
<evidence type="ECO:0000259" key="2">
    <source>
        <dbReference type="PROSITE" id="PS50022"/>
    </source>
</evidence>
<evidence type="ECO:0000313" key="3">
    <source>
        <dbReference type="EMBL" id="CAD7195781.1"/>
    </source>
</evidence>
<name>A0A7R8Z4K7_TIMDO</name>